<name>A0A1Y5TY36_9RHOB</name>
<dbReference type="SUPFAM" id="SSF56655">
    <property type="entry name" value="Carbohydrate phosphatase"/>
    <property type="match status" value="1"/>
</dbReference>
<dbReference type="Proteomes" id="UP000193077">
    <property type="component" value="Unassembled WGS sequence"/>
</dbReference>
<evidence type="ECO:0000313" key="1">
    <source>
        <dbReference type="EMBL" id="SLN73624.1"/>
    </source>
</evidence>
<dbReference type="Pfam" id="PF00459">
    <property type="entry name" value="Inositol_P"/>
    <property type="match status" value="1"/>
</dbReference>
<gene>
    <name evidence="1" type="ORF">TRL7639_04442</name>
</gene>
<protein>
    <submittedName>
        <fullName evidence="1">Inositol monophosphatase family protein</fullName>
    </submittedName>
</protein>
<dbReference type="AlphaFoldDB" id="A0A1Y5TY36"/>
<reference evidence="1 2" key="1">
    <citation type="submission" date="2017-03" db="EMBL/GenBank/DDBJ databases">
        <authorList>
            <person name="Afonso C.L."/>
            <person name="Miller P.J."/>
            <person name="Scott M.A."/>
            <person name="Spackman E."/>
            <person name="Goraichik I."/>
            <person name="Dimitrov K.M."/>
            <person name="Suarez D.L."/>
            <person name="Swayne D.E."/>
        </authorList>
    </citation>
    <scope>NUCLEOTIDE SEQUENCE [LARGE SCALE GENOMIC DNA]</scope>
    <source>
        <strain evidence="1 2">CECT 7639</strain>
    </source>
</reference>
<dbReference type="Gene3D" id="3.40.190.80">
    <property type="match status" value="1"/>
</dbReference>
<dbReference type="RefSeq" id="WP_085798084.1">
    <property type="nucleotide sequence ID" value="NZ_FWFO01000008.1"/>
</dbReference>
<organism evidence="1 2">
    <name type="scientific">Falsiruegeria litorea R37</name>
    <dbReference type="NCBI Taxonomy" id="1200284"/>
    <lineage>
        <taxon>Bacteria</taxon>
        <taxon>Pseudomonadati</taxon>
        <taxon>Pseudomonadota</taxon>
        <taxon>Alphaproteobacteria</taxon>
        <taxon>Rhodobacterales</taxon>
        <taxon>Roseobacteraceae</taxon>
        <taxon>Falsiruegeria</taxon>
    </lineage>
</organism>
<dbReference type="InterPro" id="IPR000760">
    <property type="entry name" value="Inositol_monophosphatase-like"/>
</dbReference>
<dbReference type="OrthoDB" id="9785695at2"/>
<sequence>MTDLDQLIATALDLAAMAPEISGATWRADLDTFDICALCPVVQDAGGIVTDLNRGPLFLTSNGAIVASASSRLHSRILAGLCG</sequence>
<proteinExistence type="predicted"/>
<keyword evidence="2" id="KW-1185">Reference proteome</keyword>
<evidence type="ECO:0000313" key="2">
    <source>
        <dbReference type="Proteomes" id="UP000193077"/>
    </source>
</evidence>
<accession>A0A1Y5TY36</accession>
<dbReference type="EMBL" id="FWFO01000008">
    <property type="protein sequence ID" value="SLN73624.1"/>
    <property type="molecule type" value="Genomic_DNA"/>
</dbReference>